<evidence type="ECO:0000313" key="11">
    <source>
        <dbReference type="Proteomes" id="UP000005522"/>
    </source>
</evidence>
<feature type="transmembrane region" description="Helical" evidence="9">
    <location>
        <begin position="276"/>
        <end position="294"/>
    </location>
</feature>
<proteinExistence type="predicted"/>
<evidence type="ECO:0000256" key="5">
    <source>
        <dbReference type="ARBA" id="ARBA00022519"/>
    </source>
</evidence>
<dbReference type="InterPro" id="IPR030922">
    <property type="entry name" value="LptF"/>
</dbReference>
<gene>
    <name evidence="10" type="ORF">Acaty_c0756</name>
</gene>
<dbReference type="AlphaFoldDB" id="A0A059ZNS7"/>
<dbReference type="NCBIfam" id="TIGR04407">
    <property type="entry name" value="LptF_YjgP"/>
    <property type="match status" value="1"/>
</dbReference>
<dbReference type="GO" id="GO:0015920">
    <property type="term" value="P:lipopolysaccharide transport"/>
    <property type="evidence" value="ECO:0007669"/>
    <property type="project" value="TreeGrafter"/>
</dbReference>
<keyword evidence="3" id="KW-0813">Transport</keyword>
<dbReference type="PANTHER" id="PTHR33529">
    <property type="entry name" value="SLR0882 PROTEIN-RELATED"/>
    <property type="match status" value="1"/>
</dbReference>
<protein>
    <recommendedName>
        <fullName evidence="2">Lipopolysaccharide export system permease protein LptF</fullName>
    </recommendedName>
</protein>
<organism evidence="10 11">
    <name type="scientific">Acidithiobacillus caldus (strain ATCC 51756 / DSM 8584 / KU)</name>
    <dbReference type="NCBI Taxonomy" id="637389"/>
    <lineage>
        <taxon>Bacteria</taxon>
        <taxon>Pseudomonadati</taxon>
        <taxon>Pseudomonadota</taxon>
        <taxon>Acidithiobacillia</taxon>
        <taxon>Acidithiobacillales</taxon>
        <taxon>Acidithiobacillaceae</taxon>
        <taxon>Acidithiobacillus</taxon>
    </lineage>
</organism>
<evidence type="ECO:0000256" key="6">
    <source>
        <dbReference type="ARBA" id="ARBA00022692"/>
    </source>
</evidence>
<dbReference type="Pfam" id="PF03739">
    <property type="entry name" value="LptF_LptG"/>
    <property type="match status" value="1"/>
</dbReference>
<dbReference type="RefSeq" id="WP_004870985.1">
    <property type="nucleotide sequence ID" value="NZ_CP005986.1"/>
</dbReference>
<reference evidence="10 11" key="1">
    <citation type="journal article" date="2009" name="J. Bacteriol.">
        <title>Draft genome sequence of the extremely acidophilic bacterium Acidithiobacillus caldus ATCC 51756 reveals metabolic versatility in the genus Acidithiobacillus.</title>
        <authorList>
            <person name="Valdes J."/>
            <person name="Quatrini R."/>
            <person name="Hallberg K."/>
            <person name="Dopson M."/>
            <person name="Valenzuela P.D."/>
            <person name="Holmes D.S."/>
        </authorList>
    </citation>
    <scope>NUCLEOTIDE SEQUENCE [LARGE SCALE GENOMIC DNA]</scope>
    <source>
        <strain evidence="11">ATCC 51756 / DSM 8584 / KU</strain>
    </source>
</reference>
<keyword evidence="4" id="KW-1003">Cell membrane</keyword>
<keyword evidence="7 9" id="KW-1133">Transmembrane helix</keyword>
<feature type="transmembrane region" description="Helical" evidence="9">
    <location>
        <begin position="52"/>
        <end position="77"/>
    </location>
</feature>
<dbReference type="eggNOG" id="COG0795">
    <property type="taxonomic scope" value="Bacteria"/>
</dbReference>
<keyword evidence="6 9" id="KW-0812">Transmembrane</keyword>
<feature type="transmembrane region" description="Helical" evidence="9">
    <location>
        <begin position="98"/>
        <end position="121"/>
    </location>
</feature>
<evidence type="ECO:0000256" key="8">
    <source>
        <dbReference type="ARBA" id="ARBA00023136"/>
    </source>
</evidence>
<dbReference type="KEGG" id="acz:Acaty_c0756"/>
<dbReference type="HOGENOM" id="CLU_028799_0_2_6"/>
<evidence type="ECO:0000256" key="9">
    <source>
        <dbReference type="SAM" id="Phobius"/>
    </source>
</evidence>
<feature type="transmembrane region" description="Helical" evidence="9">
    <location>
        <begin position="306"/>
        <end position="323"/>
    </location>
</feature>
<evidence type="ECO:0000256" key="4">
    <source>
        <dbReference type="ARBA" id="ARBA00022475"/>
    </source>
</evidence>
<keyword evidence="5" id="KW-0997">Cell inner membrane</keyword>
<dbReference type="PANTHER" id="PTHR33529:SF7">
    <property type="entry name" value="LIPOPOLYSACCHARIDE EXPORT SYSTEM PERMEASE PROTEIN LPTF"/>
    <property type="match status" value="1"/>
</dbReference>
<feature type="transmembrane region" description="Helical" evidence="9">
    <location>
        <begin position="335"/>
        <end position="354"/>
    </location>
</feature>
<dbReference type="GO" id="GO:0055085">
    <property type="term" value="P:transmembrane transport"/>
    <property type="evidence" value="ECO:0007669"/>
    <property type="project" value="InterPro"/>
</dbReference>
<dbReference type="InterPro" id="IPR005495">
    <property type="entry name" value="LptG/LptF_permease"/>
</dbReference>
<accession>A0A059ZNS7</accession>
<evidence type="ECO:0000256" key="3">
    <source>
        <dbReference type="ARBA" id="ARBA00022448"/>
    </source>
</evidence>
<evidence type="ECO:0000256" key="2">
    <source>
        <dbReference type="ARBA" id="ARBA00014213"/>
    </source>
</evidence>
<comment type="subcellular location">
    <subcellularLocation>
        <location evidence="1">Cell inner membrane</location>
        <topology evidence="1">Multi-pass membrane protein</topology>
    </subcellularLocation>
</comment>
<dbReference type="GO" id="GO:0043190">
    <property type="term" value="C:ATP-binding cassette (ABC) transporter complex"/>
    <property type="evidence" value="ECO:0007669"/>
    <property type="project" value="InterPro"/>
</dbReference>
<evidence type="ECO:0000256" key="1">
    <source>
        <dbReference type="ARBA" id="ARBA00004429"/>
    </source>
</evidence>
<sequence length="372" mass="40084">MSRIHARILRDLLRVFVFGCLLVLGILAIGQLSQLLSQVASGQLPLGVTLQLLGLATPTLLVTVLPLAFFFALYLVFSNLYRSNEMMAIRSAGLSLLDLLRALALPILVIALLEALLSLSWSPAAQRQLQAESLRLANAAAEALIQPGSFARIAGGHILYVGQSAPGSEHRYREIFVDLGGKGEPDIATAAFGEIRKDQDGGIALVLIQGHRYLGQPGTAGFKILSFVHYRIALAAPQGSSDQGIHWAALDLPQVLQALREPRYARHALAELEWRLIWPLLIPVLALLAIPLAFGGPRGAGRASGALLGILTLLAANNLLVFLKEGIIQGRIGGFPGLFWVLLLLGALAAYAFWRRQGDRPVLPSWLGLLRP</sequence>
<evidence type="ECO:0000313" key="10">
    <source>
        <dbReference type="EMBL" id="AIA54634.1"/>
    </source>
</evidence>
<evidence type="ECO:0000256" key="7">
    <source>
        <dbReference type="ARBA" id="ARBA00022989"/>
    </source>
</evidence>
<feature type="transmembrane region" description="Helical" evidence="9">
    <location>
        <begin position="12"/>
        <end position="32"/>
    </location>
</feature>
<dbReference type="EMBL" id="CP005986">
    <property type="protein sequence ID" value="AIA54634.1"/>
    <property type="molecule type" value="Genomic_DNA"/>
</dbReference>
<name>A0A059ZNS7_ACICK</name>
<keyword evidence="8 9" id="KW-0472">Membrane</keyword>
<dbReference type="Proteomes" id="UP000005522">
    <property type="component" value="Chromosome"/>
</dbReference>